<dbReference type="SUPFAM" id="SSF50978">
    <property type="entry name" value="WD40 repeat-like"/>
    <property type="match status" value="1"/>
</dbReference>
<evidence type="ECO:0000313" key="6">
    <source>
        <dbReference type="Proteomes" id="UP000001542"/>
    </source>
</evidence>
<dbReference type="eggNOG" id="KOG0266">
    <property type="taxonomic scope" value="Eukaryota"/>
</dbReference>
<evidence type="ECO:0000313" key="5">
    <source>
        <dbReference type="EMBL" id="EAX95818.1"/>
    </source>
</evidence>
<dbReference type="Pfam" id="PF00400">
    <property type="entry name" value="WD40"/>
    <property type="match status" value="6"/>
</dbReference>
<dbReference type="PANTHER" id="PTHR19879">
    <property type="entry name" value="TRANSCRIPTION INITIATION FACTOR TFIID"/>
    <property type="match status" value="1"/>
</dbReference>
<dbReference type="InParanoid" id="A2FH05"/>
<dbReference type="PROSITE" id="PS50082">
    <property type="entry name" value="WD_REPEATS_2"/>
    <property type="match status" value="4"/>
</dbReference>
<feature type="repeat" description="WD" evidence="3">
    <location>
        <begin position="203"/>
        <end position="244"/>
    </location>
</feature>
<feature type="repeat" description="WD" evidence="3">
    <location>
        <begin position="374"/>
        <end position="413"/>
    </location>
</feature>
<dbReference type="PROSITE" id="PS00678">
    <property type="entry name" value="WD_REPEATS_1"/>
    <property type="match status" value="3"/>
</dbReference>
<name>A2FH05_TRIV3</name>
<dbReference type="CDD" id="cd00200">
    <property type="entry name" value="WD40"/>
    <property type="match status" value="1"/>
</dbReference>
<evidence type="ECO:0000256" key="1">
    <source>
        <dbReference type="ARBA" id="ARBA00022574"/>
    </source>
</evidence>
<proteinExistence type="predicted"/>
<evidence type="ECO:0000256" key="2">
    <source>
        <dbReference type="ARBA" id="ARBA00022737"/>
    </source>
</evidence>
<feature type="repeat" description="WD" evidence="3">
    <location>
        <begin position="288"/>
        <end position="321"/>
    </location>
</feature>
<dbReference type="SMR" id="A2FH05"/>
<keyword evidence="4" id="KW-0175">Coiled coil</keyword>
<reference evidence="5" key="1">
    <citation type="submission" date="2006-10" db="EMBL/GenBank/DDBJ databases">
        <authorList>
            <person name="Amadeo P."/>
            <person name="Zhao Q."/>
            <person name="Wortman J."/>
            <person name="Fraser-Liggett C."/>
            <person name="Carlton J."/>
        </authorList>
    </citation>
    <scope>NUCLEOTIDE SEQUENCE</scope>
    <source>
        <strain evidence="5">G3</strain>
    </source>
</reference>
<reference evidence="5" key="2">
    <citation type="journal article" date="2007" name="Science">
        <title>Draft genome sequence of the sexually transmitted pathogen Trichomonas vaginalis.</title>
        <authorList>
            <person name="Carlton J.M."/>
            <person name="Hirt R.P."/>
            <person name="Silva J.C."/>
            <person name="Delcher A.L."/>
            <person name="Schatz M."/>
            <person name="Zhao Q."/>
            <person name="Wortman J.R."/>
            <person name="Bidwell S.L."/>
            <person name="Alsmark U.C.M."/>
            <person name="Besteiro S."/>
            <person name="Sicheritz-Ponten T."/>
            <person name="Noel C.J."/>
            <person name="Dacks J.B."/>
            <person name="Foster P.G."/>
            <person name="Simillion C."/>
            <person name="Van de Peer Y."/>
            <person name="Miranda-Saavedra D."/>
            <person name="Barton G.J."/>
            <person name="Westrop G.D."/>
            <person name="Mueller S."/>
            <person name="Dessi D."/>
            <person name="Fiori P.L."/>
            <person name="Ren Q."/>
            <person name="Paulsen I."/>
            <person name="Zhang H."/>
            <person name="Bastida-Corcuera F.D."/>
            <person name="Simoes-Barbosa A."/>
            <person name="Brown M.T."/>
            <person name="Hayes R.D."/>
            <person name="Mukherjee M."/>
            <person name="Okumura C.Y."/>
            <person name="Schneider R."/>
            <person name="Smith A.J."/>
            <person name="Vanacova S."/>
            <person name="Villalvazo M."/>
            <person name="Haas B.J."/>
            <person name="Pertea M."/>
            <person name="Feldblyum T.V."/>
            <person name="Utterback T.R."/>
            <person name="Shu C.L."/>
            <person name="Osoegawa K."/>
            <person name="de Jong P.J."/>
            <person name="Hrdy I."/>
            <person name="Horvathova L."/>
            <person name="Zubacova Z."/>
            <person name="Dolezal P."/>
            <person name="Malik S.B."/>
            <person name="Logsdon J.M. Jr."/>
            <person name="Henze K."/>
            <person name="Gupta A."/>
            <person name="Wang C.C."/>
            <person name="Dunne R.L."/>
            <person name="Upcroft J.A."/>
            <person name="Upcroft P."/>
            <person name="White O."/>
            <person name="Salzberg S.L."/>
            <person name="Tang P."/>
            <person name="Chiu C.-H."/>
            <person name="Lee Y.-S."/>
            <person name="Embley T.M."/>
            <person name="Coombs G.H."/>
            <person name="Mottram J.C."/>
            <person name="Tachezy J."/>
            <person name="Fraser-Liggett C.M."/>
            <person name="Johnson P.J."/>
        </authorList>
    </citation>
    <scope>NUCLEOTIDE SEQUENCE [LARGE SCALE GENOMIC DNA]</scope>
    <source>
        <strain evidence="5">G3</strain>
    </source>
</reference>
<dbReference type="KEGG" id="tva:4753580"/>
<keyword evidence="1 3" id="KW-0853">WD repeat</keyword>
<dbReference type="PRINTS" id="PR00320">
    <property type="entry name" value="GPROTEINBRPT"/>
</dbReference>
<keyword evidence="6" id="KW-1185">Reference proteome</keyword>
<evidence type="ECO:0000256" key="3">
    <source>
        <dbReference type="PROSITE-ProRule" id="PRU00221"/>
    </source>
</evidence>
<dbReference type="Proteomes" id="UP000001542">
    <property type="component" value="Unassembled WGS sequence"/>
</dbReference>
<dbReference type="InterPro" id="IPR019775">
    <property type="entry name" value="WD40_repeat_CS"/>
</dbReference>
<dbReference type="STRING" id="5722.A2FH05"/>
<dbReference type="SMART" id="SM00320">
    <property type="entry name" value="WD40"/>
    <property type="match status" value="7"/>
</dbReference>
<dbReference type="EMBL" id="DS113787">
    <property type="protein sequence ID" value="EAX95818.1"/>
    <property type="molecule type" value="Genomic_DNA"/>
</dbReference>
<keyword evidence="2" id="KW-0677">Repeat</keyword>
<dbReference type="InterPro" id="IPR015943">
    <property type="entry name" value="WD40/YVTN_repeat-like_dom_sf"/>
</dbReference>
<dbReference type="InterPro" id="IPR020472">
    <property type="entry name" value="WD40_PAC1"/>
</dbReference>
<dbReference type="PANTHER" id="PTHR19879:SF9">
    <property type="entry name" value="TRANSCRIPTION INITIATION FACTOR TFIID SUBUNIT 5"/>
    <property type="match status" value="1"/>
</dbReference>
<organism evidence="5 6">
    <name type="scientific">Trichomonas vaginalis (strain ATCC PRA-98 / G3)</name>
    <dbReference type="NCBI Taxonomy" id="412133"/>
    <lineage>
        <taxon>Eukaryota</taxon>
        <taxon>Metamonada</taxon>
        <taxon>Parabasalia</taxon>
        <taxon>Trichomonadida</taxon>
        <taxon>Trichomonadidae</taxon>
        <taxon>Trichomonas</taxon>
    </lineage>
</organism>
<dbReference type="VEuPathDB" id="TrichDB:TVAGG3_0859310"/>
<dbReference type="OrthoDB" id="17410at2759"/>
<feature type="coiled-coil region" evidence="4">
    <location>
        <begin position="8"/>
        <end position="81"/>
    </location>
</feature>
<gene>
    <name evidence="5" type="ORF">TVAG_375270</name>
</gene>
<dbReference type="InterPro" id="IPR001680">
    <property type="entry name" value="WD40_rpt"/>
</dbReference>
<dbReference type="AlphaFoldDB" id="A2FH05"/>
<dbReference type="RefSeq" id="XP_001308748.1">
    <property type="nucleotide sequence ID" value="XM_001308747.1"/>
</dbReference>
<dbReference type="VEuPathDB" id="TrichDB:TVAG_375270"/>
<dbReference type="InterPro" id="IPR036322">
    <property type="entry name" value="WD40_repeat_dom_sf"/>
</dbReference>
<protein>
    <submittedName>
        <fullName evidence="5">Uncharacterized protein</fullName>
    </submittedName>
</protein>
<accession>A2FH05</accession>
<dbReference type="PROSITE" id="PS50294">
    <property type="entry name" value="WD_REPEATS_REGION"/>
    <property type="match status" value="2"/>
</dbReference>
<sequence>MTDTEPKVTDAKSLLQDLSREYDELTETRNNLEKDCKALQDQIQNQIQRINDVNEDITKLRAEYQEQLQNIQNAKKDEQQSEGVILYLVDENTIKNPATVSQSVEIRDNSVICATCFSPNGANLAIGSDKVLRVYNFEHDCFVLEAPFADPNTTDSIYIRSITWTPNSSQVIAGAEDHTIYIFNISQDAASPEKSDPTPCARISTAGQEVFQVQCFKDGNRLAASLGDGSIQIWNIKTMQKITQLVRSPEKPCITISISNDSKIIAAGYSDGFVAFWNLETQSMIFEQNCHSMTVYSCIMLPKYNRIVTSSLDKTVKIWDIIEGGLSLWKTLDKHSEYVLSLALDPTENWLISGSKDMTCIITRLDEGRMIYQLKSHENSVITVSFSPLGNMFCSGSGDMYVKIWTFTQPTQV</sequence>
<dbReference type="Gene3D" id="2.130.10.10">
    <property type="entry name" value="YVTN repeat-like/Quinoprotein amine dehydrogenase"/>
    <property type="match status" value="1"/>
</dbReference>
<evidence type="ECO:0000256" key="4">
    <source>
        <dbReference type="SAM" id="Coils"/>
    </source>
</evidence>
<feature type="repeat" description="WD" evidence="3">
    <location>
        <begin position="246"/>
        <end position="287"/>
    </location>
</feature>